<name>A0ABR1U268_9PEZI</name>
<evidence type="ECO:0000259" key="9">
    <source>
        <dbReference type="SMART" id="SM00813"/>
    </source>
</evidence>
<feature type="signal peptide" evidence="8">
    <location>
        <begin position="1"/>
        <end position="20"/>
    </location>
</feature>
<dbReference type="PANTHER" id="PTHR31776">
    <property type="entry name" value="ALPHA-L-ARABINOFURANOSIDASE 1"/>
    <property type="match status" value="1"/>
</dbReference>
<dbReference type="InterPro" id="IPR017853">
    <property type="entry name" value="GH"/>
</dbReference>
<reference evidence="10 11" key="1">
    <citation type="submission" date="2023-01" db="EMBL/GenBank/DDBJ databases">
        <title>Analysis of 21 Apiospora genomes using comparative genomics revels a genus with tremendous synthesis potential of carbohydrate active enzymes and secondary metabolites.</title>
        <authorList>
            <person name="Sorensen T."/>
        </authorList>
    </citation>
    <scope>NUCLEOTIDE SEQUENCE [LARGE SCALE GENOMIC DNA]</scope>
    <source>
        <strain evidence="10 11">CBS 83171</strain>
    </source>
</reference>
<keyword evidence="6" id="KW-0378">Hydrolase</keyword>
<comment type="similarity">
    <text evidence="3">Belongs to the glycosyl hydrolase 51 family.</text>
</comment>
<evidence type="ECO:0000256" key="7">
    <source>
        <dbReference type="ARBA" id="ARBA00023180"/>
    </source>
</evidence>
<feature type="chain" id="PRO_5045476747" description="non-reducing end alpha-L-arabinofuranosidase" evidence="8">
    <location>
        <begin position="21"/>
        <end position="668"/>
    </location>
</feature>
<gene>
    <name evidence="10" type="ORF">PG996_012298</name>
</gene>
<dbReference type="InterPro" id="IPR055235">
    <property type="entry name" value="ASD1_cat"/>
</dbReference>
<dbReference type="Pfam" id="PF22848">
    <property type="entry name" value="ASD1_dom"/>
    <property type="match status" value="1"/>
</dbReference>
<dbReference type="Proteomes" id="UP001446871">
    <property type="component" value="Unassembled WGS sequence"/>
</dbReference>
<evidence type="ECO:0000256" key="3">
    <source>
        <dbReference type="ARBA" id="ARBA00007186"/>
    </source>
</evidence>
<dbReference type="InterPro" id="IPR010720">
    <property type="entry name" value="Alpha-L-AF_C"/>
</dbReference>
<evidence type="ECO:0000256" key="8">
    <source>
        <dbReference type="SAM" id="SignalP"/>
    </source>
</evidence>
<dbReference type="InterPro" id="IPR051563">
    <property type="entry name" value="Glycosyl_Hydrolase_51"/>
</dbReference>
<comment type="pathway">
    <text evidence="2">Glycan metabolism; L-arabinan degradation.</text>
</comment>
<dbReference type="SUPFAM" id="SSF51445">
    <property type="entry name" value="(Trans)glycosidases"/>
    <property type="match status" value="1"/>
</dbReference>
<keyword evidence="5 8" id="KW-0732">Signal</keyword>
<organism evidence="10 11">
    <name type="scientific">Apiospora saccharicola</name>
    <dbReference type="NCBI Taxonomy" id="335842"/>
    <lineage>
        <taxon>Eukaryota</taxon>
        <taxon>Fungi</taxon>
        <taxon>Dikarya</taxon>
        <taxon>Ascomycota</taxon>
        <taxon>Pezizomycotina</taxon>
        <taxon>Sordariomycetes</taxon>
        <taxon>Xylariomycetidae</taxon>
        <taxon>Amphisphaeriales</taxon>
        <taxon>Apiosporaceae</taxon>
        <taxon>Apiospora</taxon>
    </lineage>
</organism>
<sequence>MVRVSLAALATAAAIPLVSAVDISVKATGGNATSPHQYGFLHEDINNSGDGGLYAELIRNRAFQSSNNYSSTLDAWSPVNGASLSLKDLDEPLSKALKTSVHVAVGASSSSKGKNSSQVGLANDGYWGMDVKIQPYAGSFWVKGDYEGSFTASLQSNLTGEVFGSTKIKAKCSPAEWVEHEFKLTPTKDAPNSNNTFSLTFDAAVSSDKHTSPDIDFVKRVADDSLVSQGAKDGSLDFNLISLFPPTYKGRKNGLRIDLAEAIAGFHPTLLRIPGGNMLEGNNKDAWWDWKNTLGPLKDRPGFSGVWSYQQTNGLGLMEYLWLAEDMDLEIVLGVYNGLSLNGDIIPQDELQPFVDDALDQIEFVSGAASTKWGAVRAELGHPAPFKLQYVEVGNEDWLAGGAEGWATFKEYRFPMFLEAINKKYPHITVISSGSVFDGYDIPKPAAGDYHIYGTPDSLVEQFNLFDNVTTPHIIGEAAAVHPNGGLGWNAGLLEYPWWSGTIGEAVSMIGYERNADRIIGAAYAPIIRSLDRWQWAAVMIQFAADPAKTTLSTSWYLWENEDKGSYLFKGAVFNSTNGDDVPVSLAFEGVHPGTEAELTILTGPEDPYGFNDPFTGVNVVKTTKEKVVSDKEGKFAFSMPDLSIAVLETKGSKCDKRKREMKQGLRH</sequence>
<comment type="caution">
    <text evidence="10">The sequence shown here is derived from an EMBL/GenBank/DDBJ whole genome shotgun (WGS) entry which is preliminary data.</text>
</comment>
<protein>
    <recommendedName>
        <fullName evidence="4">non-reducing end alpha-L-arabinofuranosidase</fullName>
        <ecNumber evidence="4">3.2.1.55</ecNumber>
    </recommendedName>
</protein>
<keyword evidence="7" id="KW-0325">Glycoprotein</keyword>
<comment type="catalytic activity">
    <reaction evidence="1">
        <text>Hydrolysis of terminal non-reducing alpha-L-arabinofuranoside residues in alpha-L-arabinosides.</text>
        <dbReference type="EC" id="3.2.1.55"/>
    </reaction>
</comment>
<feature type="domain" description="Alpha-L-arabinofuranosidase C-terminal" evidence="9">
    <location>
        <begin position="498"/>
        <end position="644"/>
    </location>
</feature>
<evidence type="ECO:0000256" key="4">
    <source>
        <dbReference type="ARBA" id="ARBA00012670"/>
    </source>
</evidence>
<evidence type="ECO:0000256" key="2">
    <source>
        <dbReference type="ARBA" id="ARBA00004834"/>
    </source>
</evidence>
<accession>A0ABR1U268</accession>
<proteinExistence type="inferred from homology"/>
<dbReference type="SMART" id="SM00813">
    <property type="entry name" value="Alpha-L-AF_C"/>
    <property type="match status" value="1"/>
</dbReference>
<evidence type="ECO:0000256" key="5">
    <source>
        <dbReference type="ARBA" id="ARBA00022729"/>
    </source>
</evidence>
<keyword evidence="11" id="KW-1185">Reference proteome</keyword>
<dbReference type="Pfam" id="PF06964">
    <property type="entry name" value="Alpha-L-AF_C"/>
    <property type="match status" value="1"/>
</dbReference>
<evidence type="ECO:0000256" key="6">
    <source>
        <dbReference type="ARBA" id="ARBA00022801"/>
    </source>
</evidence>
<evidence type="ECO:0000313" key="10">
    <source>
        <dbReference type="EMBL" id="KAK8052997.1"/>
    </source>
</evidence>
<dbReference type="EC" id="3.2.1.55" evidence="4"/>
<dbReference type="Gene3D" id="3.20.20.80">
    <property type="entry name" value="Glycosidases"/>
    <property type="match status" value="1"/>
</dbReference>
<dbReference type="PANTHER" id="PTHR31776:SF0">
    <property type="entry name" value="ALPHA-L-ARABINOFURANOSIDASE 1"/>
    <property type="match status" value="1"/>
</dbReference>
<dbReference type="EMBL" id="JAQQWM010000008">
    <property type="protein sequence ID" value="KAK8052997.1"/>
    <property type="molecule type" value="Genomic_DNA"/>
</dbReference>
<evidence type="ECO:0000256" key="1">
    <source>
        <dbReference type="ARBA" id="ARBA00001462"/>
    </source>
</evidence>
<evidence type="ECO:0000313" key="11">
    <source>
        <dbReference type="Proteomes" id="UP001446871"/>
    </source>
</evidence>